<sequence>MDDVLRKVAELKALVAELEALDRQRVGMGDRLVDLEHYFRRAGCPELSQQALDAFVGTYAGRVLELADGMRG</sequence>
<accession>A0A143QMB0</accession>
<dbReference type="PATRIC" id="fig|1653479.3.peg.2234"/>
<proteinExistence type="predicted"/>
<dbReference type="RefSeq" id="WP_027495561.1">
    <property type="nucleotide sequence ID" value="NZ_CAKKLU010000002.1"/>
</dbReference>
<reference evidence="1 2" key="1">
    <citation type="journal article" date="2016" name="Genome Announc.">
        <title>Complete Genome and Plasmid Sequences for Rhodococcus fascians D188 and Draft Sequences for Rhodococcus Isolates PBTS 1 and PBTS 2.</title>
        <authorList>
            <person name="Stamler R.A."/>
            <person name="Vereecke D."/>
            <person name="Zhang Y."/>
            <person name="Schilkey F."/>
            <person name="Devitt N."/>
            <person name="Randall J.J."/>
        </authorList>
    </citation>
    <scope>NUCLEOTIDE SEQUENCE [LARGE SCALE GENOMIC DNA]</scope>
    <source>
        <strain evidence="1 2">PBTS2</strain>
    </source>
</reference>
<dbReference type="OrthoDB" id="4482723at2"/>
<gene>
    <name evidence="1" type="ORF">A3Q41_02205</name>
</gene>
<dbReference type="EMBL" id="CP015220">
    <property type="protein sequence ID" value="AMY23507.1"/>
    <property type="molecule type" value="Genomic_DNA"/>
</dbReference>
<dbReference type="GeneID" id="93552328"/>
<dbReference type="AlphaFoldDB" id="A0A143QMB0"/>
<evidence type="ECO:0000313" key="1">
    <source>
        <dbReference type="EMBL" id="AMY23507.1"/>
    </source>
</evidence>
<dbReference type="KEGG" id="rhs:A3Q41_02205"/>
<reference evidence="2" key="2">
    <citation type="submission" date="2016-04" db="EMBL/GenBank/DDBJ databases">
        <title>Complete Genome and Plasmid Sequences for Rhodococcus fascians D188 and Draft Sequences for Rhodococcus spp. Isolates PBTS 1 and PBTS 2.</title>
        <authorList>
            <person name="Stamer R."/>
            <person name="Vereecke D."/>
            <person name="Zhang Y."/>
            <person name="Schilkey F."/>
            <person name="Devitt N."/>
            <person name="Randall J."/>
        </authorList>
    </citation>
    <scope>NUCLEOTIDE SEQUENCE [LARGE SCALE GENOMIC DNA]</scope>
    <source>
        <strain evidence="2">PBTS2</strain>
    </source>
</reference>
<accession>A0A260U8A6</accession>
<dbReference type="Proteomes" id="UP000076038">
    <property type="component" value="Chromosome"/>
</dbReference>
<name>A0A143QMB0_RHOFA</name>
<organism evidence="1 2">
    <name type="scientific">Rhodococcoides fascians</name>
    <name type="common">Rhodococcus fascians</name>
    <dbReference type="NCBI Taxonomy" id="1828"/>
    <lineage>
        <taxon>Bacteria</taxon>
        <taxon>Bacillati</taxon>
        <taxon>Actinomycetota</taxon>
        <taxon>Actinomycetes</taxon>
        <taxon>Mycobacteriales</taxon>
        <taxon>Nocardiaceae</taxon>
        <taxon>Rhodococcoides</taxon>
    </lineage>
</organism>
<protein>
    <submittedName>
        <fullName evidence="1">Uncharacterized protein</fullName>
    </submittedName>
</protein>
<evidence type="ECO:0000313" key="2">
    <source>
        <dbReference type="Proteomes" id="UP000076038"/>
    </source>
</evidence>
<keyword evidence="2" id="KW-1185">Reference proteome</keyword>